<evidence type="ECO:0000313" key="1">
    <source>
        <dbReference type="EMBL" id="QBD74839.1"/>
    </source>
</evidence>
<dbReference type="CDD" id="cd02440">
    <property type="entry name" value="AdoMet_MTases"/>
    <property type="match status" value="1"/>
</dbReference>
<dbReference type="OrthoDB" id="5505369at2"/>
<dbReference type="EMBL" id="CP035758">
    <property type="protein sequence ID" value="QBD74839.1"/>
    <property type="molecule type" value="Genomic_DNA"/>
</dbReference>
<dbReference type="SUPFAM" id="SSF53335">
    <property type="entry name" value="S-adenosyl-L-methionine-dependent methyltransferases"/>
    <property type="match status" value="1"/>
</dbReference>
<protein>
    <submittedName>
        <fullName evidence="1">Class I SAM-dependent methyltransferase</fullName>
    </submittedName>
</protein>
<dbReference type="AlphaFoldDB" id="A0A4P6JIF2"/>
<dbReference type="KEGG" id="kbs:EPA93_02045"/>
<reference evidence="1 2" key="1">
    <citation type="submission" date="2019-01" db="EMBL/GenBank/DDBJ databases">
        <title>Ktedonosporobacter rubrisoli SCAWS-G2.</title>
        <authorList>
            <person name="Huang Y."/>
            <person name="Yan B."/>
        </authorList>
    </citation>
    <scope>NUCLEOTIDE SEQUENCE [LARGE SCALE GENOMIC DNA]</scope>
    <source>
        <strain evidence="1 2">SCAWS-G2</strain>
    </source>
</reference>
<evidence type="ECO:0000313" key="2">
    <source>
        <dbReference type="Proteomes" id="UP000290365"/>
    </source>
</evidence>
<sequence length="219" mass="23948">MEYISGKKIFKLEATQFAGQIKGYSEVLLDLGTGDGRYVQHMAQRCPTRFVIGIDSCREHLFRTSRKAPLNALFLIANAEMLPGELTGLVDCITVNFPWGSLLQGLLTSQSRVVNSLSMIARSGATLEVRLNGSALQQVGIALAQGEALVARALVEGGFAVKATQRLDATDLRNYPTTWAKRMGYGREPNALCLRAVAQNKLWQTARDVLVPANSSYDK</sequence>
<dbReference type="RefSeq" id="WP_129885438.1">
    <property type="nucleotide sequence ID" value="NZ_CP035758.1"/>
</dbReference>
<dbReference type="InterPro" id="IPR056262">
    <property type="entry name" value="NpmA"/>
</dbReference>
<dbReference type="GO" id="GO:0008168">
    <property type="term" value="F:methyltransferase activity"/>
    <property type="evidence" value="ECO:0007669"/>
    <property type="project" value="UniProtKB-KW"/>
</dbReference>
<name>A0A4P6JIF2_KTERU</name>
<dbReference type="GO" id="GO:0032259">
    <property type="term" value="P:methylation"/>
    <property type="evidence" value="ECO:0007669"/>
    <property type="project" value="UniProtKB-KW"/>
</dbReference>
<dbReference type="Gene3D" id="3.40.50.150">
    <property type="entry name" value="Vaccinia Virus protein VP39"/>
    <property type="match status" value="1"/>
</dbReference>
<keyword evidence="2" id="KW-1185">Reference proteome</keyword>
<proteinExistence type="predicted"/>
<dbReference type="Proteomes" id="UP000290365">
    <property type="component" value="Chromosome"/>
</dbReference>
<dbReference type="InterPro" id="IPR029063">
    <property type="entry name" value="SAM-dependent_MTases_sf"/>
</dbReference>
<dbReference type="Pfam" id="PF24675">
    <property type="entry name" value="NpmA"/>
    <property type="match status" value="1"/>
</dbReference>
<keyword evidence="1" id="KW-0489">Methyltransferase</keyword>
<accession>A0A4P6JIF2</accession>
<keyword evidence="1" id="KW-0808">Transferase</keyword>
<gene>
    <name evidence="1" type="ORF">EPA93_02045</name>
</gene>
<organism evidence="1 2">
    <name type="scientific">Ktedonosporobacter rubrisoli</name>
    <dbReference type="NCBI Taxonomy" id="2509675"/>
    <lineage>
        <taxon>Bacteria</taxon>
        <taxon>Bacillati</taxon>
        <taxon>Chloroflexota</taxon>
        <taxon>Ktedonobacteria</taxon>
        <taxon>Ktedonobacterales</taxon>
        <taxon>Ktedonosporobacteraceae</taxon>
        <taxon>Ktedonosporobacter</taxon>
    </lineage>
</organism>